<comment type="caution">
    <text evidence="5">The sequence shown here is derived from an EMBL/GenBank/DDBJ whole genome shotgun (WGS) entry which is preliminary data.</text>
</comment>
<proteinExistence type="predicted"/>
<sequence length="84" mass="9645">MSCLTLYPSRLFASFFNAVSFLMTNRYTNSVLTAALRNLESWGLITRKQYSEIPLRVEYSPTKKGKSLLPVCYEIIKWGSENSL</sequence>
<keyword evidence="1" id="KW-0805">Transcription regulation</keyword>
<dbReference type="GO" id="GO:0003677">
    <property type="term" value="F:DNA binding"/>
    <property type="evidence" value="ECO:0007669"/>
    <property type="project" value="UniProtKB-KW"/>
</dbReference>
<dbReference type="PROSITE" id="PS51118">
    <property type="entry name" value="HTH_HXLR"/>
    <property type="match status" value="1"/>
</dbReference>
<evidence type="ECO:0000259" key="4">
    <source>
        <dbReference type="PROSITE" id="PS51118"/>
    </source>
</evidence>
<gene>
    <name evidence="5" type="ORF">IAD01_03795</name>
</gene>
<protein>
    <submittedName>
        <fullName evidence="5">Helix-turn-helix transcriptional regulator</fullName>
    </submittedName>
</protein>
<reference evidence="5" key="1">
    <citation type="submission" date="2020-10" db="EMBL/GenBank/DDBJ databases">
        <authorList>
            <person name="Gilroy R."/>
        </authorList>
    </citation>
    <scope>NUCLEOTIDE SEQUENCE</scope>
    <source>
        <strain evidence="5">CHK157-1446</strain>
    </source>
</reference>
<dbReference type="EMBL" id="DVIR01000034">
    <property type="protein sequence ID" value="HIS24508.1"/>
    <property type="molecule type" value="Genomic_DNA"/>
</dbReference>
<organism evidence="5 6">
    <name type="scientific">Candidatus Faeciplasma gallinarum</name>
    <dbReference type="NCBI Taxonomy" id="2840799"/>
    <lineage>
        <taxon>Bacteria</taxon>
        <taxon>Bacillati</taxon>
        <taxon>Bacillota</taxon>
        <taxon>Clostridia</taxon>
        <taxon>Eubacteriales</taxon>
        <taxon>Oscillospiraceae</taxon>
        <taxon>Oscillospiraceae incertae sedis</taxon>
        <taxon>Candidatus Faeciplasma</taxon>
    </lineage>
</organism>
<dbReference type="SUPFAM" id="SSF46785">
    <property type="entry name" value="Winged helix' DNA-binding domain"/>
    <property type="match status" value="1"/>
</dbReference>
<feature type="domain" description="HTH hxlR-type" evidence="4">
    <location>
        <begin position="1"/>
        <end position="84"/>
    </location>
</feature>
<dbReference type="InterPro" id="IPR002577">
    <property type="entry name" value="HTH_HxlR"/>
</dbReference>
<dbReference type="InterPro" id="IPR036390">
    <property type="entry name" value="WH_DNA-bd_sf"/>
</dbReference>
<evidence type="ECO:0000313" key="5">
    <source>
        <dbReference type="EMBL" id="HIS24508.1"/>
    </source>
</evidence>
<dbReference type="Pfam" id="PF01638">
    <property type="entry name" value="HxlR"/>
    <property type="match status" value="1"/>
</dbReference>
<accession>A0A9D1JHQ3</accession>
<dbReference type="InterPro" id="IPR036388">
    <property type="entry name" value="WH-like_DNA-bd_sf"/>
</dbReference>
<dbReference type="Gene3D" id="1.10.10.10">
    <property type="entry name" value="Winged helix-like DNA-binding domain superfamily/Winged helix DNA-binding domain"/>
    <property type="match status" value="1"/>
</dbReference>
<evidence type="ECO:0000256" key="2">
    <source>
        <dbReference type="ARBA" id="ARBA00023125"/>
    </source>
</evidence>
<evidence type="ECO:0000256" key="3">
    <source>
        <dbReference type="ARBA" id="ARBA00023163"/>
    </source>
</evidence>
<name>A0A9D1JHQ3_9FIRM</name>
<evidence type="ECO:0000256" key="1">
    <source>
        <dbReference type="ARBA" id="ARBA00023015"/>
    </source>
</evidence>
<dbReference type="Proteomes" id="UP000823982">
    <property type="component" value="Unassembled WGS sequence"/>
</dbReference>
<dbReference type="AlphaFoldDB" id="A0A9D1JHQ3"/>
<reference evidence="5" key="2">
    <citation type="journal article" date="2021" name="PeerJ">
        <title>Extensive microbial diversity within the chicken gut microbiome revealed by metagenomics and culture.</title>
        <authorList>
            <person name="Gilroy R."/>
            <person name="Ravi A."/>
            <person name="Getino M."/>
            <person name="Pursley I."/>
            <person name="Horton D.L."/>
            <person name="Alikhan N.F."/>
            <person name="Baker D."/>
            <person name="Gharbi K."/>
            <person name="Hall N."/>
            <person name="Watson M."/>
            <person name="Adriaenssens E.M."/>
            <person name="Foster-Nyarko E."/>
            <person name="Jarju S."/>
            <person name="Secka A."/>
            <person name="Antonio M."/>
            <person name="Oren A."/>
            <person name="Chaudhuri R.R."/>
            <person name="La Ragione R."/>
            <person name="Hildebrand F."/>
            <person name="Pallen M.J."/>
        </authorList>
    </citation>
    <scope>NUCLEOTIDE SEQUENCE</scope>
    <source>
        <strain evidence="5">CHK157-1446</strain>
    </source>
</reference>
<evidence type="ECO:0000313" key="6">
    <source>
        <dbReference type="Proteomes" id="UP000823982"/>
    </source>
</evidence>
<keyword evidence="2" id="KW-0238">DNA-binding</keyword>
<dbReference type="PANTHER" id="PTHR33204">
    <property type="entry name" value="TRANSCRIPTIONAL REGULATOR, MARR FAMILY"/>
    <property type="match status" value="1"/>
</dbReference>
<keyword evidence="3" id="KW-0804">Transcription</keyword>